<proteinExistence type="predicted"/>
<name>A0ABW1V9G7_9MICO</name>
<feature type="region of interest" description="Disordered" evidence="6">
    <location>
        <begin position="106"/>
        <end position="132"/>
    </location>
</feature>
<gene>
    <name evidence="8" type="ORF">ACFQB0_00220</name>
</gene>
<feature type="transmembrane region" description="Helical" evidence="7">
    <location>
        <begin position="6"/>
        <end position="30"/>
    </location>
</feature>
<evidence type="ECO:0000313" key="9">
    <source>
        <dbReference type="Proteomes" id="UP001596306"/>
    </source>
</evidence>
<sequence>MSTLATAALAGLGLGFSLIVAIGAQNVFVLRQGLRREHLLSVVLICAVSDIVLVAVGIGGIGAVLERAPVLPVIVRWVGAAFLVGYGILAARRSLHPGALIVDEGSDGDSEPVRFGGRPPSGGPLTSNPAVVDPGGTTVRARPAAAAGTSLRATVLTCIALTWLNPHVYLDTVFLLGSIANSHGETGRWAFGAGAALASVVWFGALGFGARLLGRWLGTPTAWRVFDGVIAVVMVVMGVLLVRP</sequence>
<feature type="transmembrane region" description="Helical" evidence="7">
    <location>
        <begin position="222"/>
        <end position="242"/>
    </location>
</feature>
<dbReference type="PANTHER" id="PTHR30086:SF20">
    <property type="entry name" value="ARGININE EXPORTER PROTEIN ARGO-RELATED"/>
    <property type="match status" value="1"/>
</dbReference>
<evidence type="ECO:0000256" key="4">
    <source>
        <dbReference type="ARBA" id="ARBA00022989"/>
    </source>
</evidence>
<evidence type="ECO:0000256" key="1">
    <source>
        <dbReference type="ARBA" id="ARBA00004651"/>
    </source>
</evidence>
<reference evidence="9" key="1">
    <citation type="journal article" date="2019" name="Int. J. Syst. Evol. Microbiol.">
        <title>The Global Catalogue of Microorganisms (GCM) 10K type strain sequencing project: providing services to taxonomists for standard genome sequencing and annotation.</title>
        <authorList>
            <consortium name="The Broad Institute Genomics Platform"/>
            <consortium name="The Broad Institute Genome Sequencing Center for Infectious Disease"/>
            <person name="Wu L."/>
            <person name="Ma J."/>
        </authorList>
    </citation>
    <scope>NUCLEOTIDE SEQUENCE [LARGE SCALE GENOMIC DNA]</scope>
    <source>
        <strain evidence="9">CCUG 43304</strain>
    </source>
</reference>
<evidence type="ECO:0000256" key="6">
    <source>
        <dbReference type="SAM" id="MobiDB-lite"/>
    </source>
</evidence>
<dbReference type="RefSeq" id="WP_386726077.1">
    <property type="nucleotide sequence ID" value="NZ_JBHSTP010000001.1"/>
</dbReference>
<comment type="caution">
    <text evidence="8">The sequence shown here is derived from an EMBL/GenBank/DDBJ whole genome shotgun (WGS) entry which is preliminary data.</text>
</comment>
<evidence type="ECO:0000256" key="2">
    <source>
        <dbReference type="ARBA" id="ARBA00022475"/>
    </source>
</evidence>
<protein>
    <submittedName>
        <fullName evidence="8">LysE family transporter</fullName>
    </submittedName>
</protein>
<feature type="transmembrane region" description="Helical" evidence="7">
    <location>
        <begin position="42"/>
        <end position="64"/>
    </location>
</feature>
<dbReference type="PANTHER" id="PTHR30086">
    <property type="entry name" value="ARGININE EXPORTER PROTEIN ARGO"/>
    <property type="match status" value="1"/>
</dbReference>
<keyword evidence="2" id="KW-1003">Cell membrane</keyword>
<keyword evidence="3 7" id="KW-0812">Transmembrane</keyword>
<keyword evidence="4 7" id="KW-1133">Transmembrane helix</keyword>
<evidence type="ECO:0000313" key="8">
    <source>
        <dbReference type="EMBL" id="MFC6354539.1"/>
    </source>
</evidence>
<dbReference type="Pfam" id="PF01810">
    <property type="entry name" value="LysE"/>
    <property type="match status" value="1"/>
</dbReference>
<feature type="transmembrane region" description="Helical" evidence="7">
    <location>
        <begin position="70"/>
        <end position="91"/>
    </location>
</feature>
<evidence type="ECO:0000256" key="3">
    <source>
        <dbReference type="ARBA" id="ARBA00022692"/>
    </source>
</evidence>
<accession>A0ABW1V9G7</accession>
<dbReference type="Proteomes" id="UP001596306">
    <property type="component" value="Unassembled WGS sequence"/>
</dbReference>
<keyword evidence="5 7" id="KW-0472">Membrane</keyword>
<dbReference type="EMBL" id="JBHSTP010000001">
    <property type="protein sequence ID" value="MFC6354539.1"/>
    <property type="molecule type" value="Genomic_DNA"/>
</dbReference>
<dbReference type="InterPro" id="IPR001123">
    <property type="entry name" value="LeuE-type"/>
</dbReference>
<evidence type="ECO:0000256" key="5">
    <source>
        <dbReference type="ARBA" id="ARBA00023136"/>
    </source>
</evidence>
<organism evidence="8 9">
    <name type="scientific">Luethyella okanaganae</name>
    <dbReference type="NCBI Taxonomy" id="69372"/>
    <lineage>
        <taxon>Bacteria</taxon>
        <taxon>Bacillati</taxon>
        <taxon>Actinomycetota</taxon>
        <taxon>Actinomycetes</taxon>
        <taxon>Micrococcales</taxon>
        <taxon>Microbacteriaceae</taxon>
        <taxon>Luethyella</taxon>
    </lineage>
</organism>
<evidence type="ECO:0000256" key="7">
    <source>
        <dbReference type="SAM" id="Phobius"/>
    </source>
</evidence>
<feature type="transmembrane region" description="Helical" evidence="7">
    <location>
        <begin position="189"/>
        <end position="210"/>
    </location>
</feature>
<keyword evidence="9" id="KW-1185">Reference proteome</keyword>
<comment type="subcellular location">
    <subcellularLocation>
        <location evidence="1">Cell membrane</location>
        <topology evidence="1">Multi-pass membrane protein</topology>
    </subcellularLocation>
</comment>